<evidence type="ECO:0000313" key="9">
    <source>
        <dbReference type="Proteomes" id="UP000298663"/>
    </source>
</evidence>
<keyword evidence="2 6" id="KW-0479">Metal-binding</keyword>
<dbReference type="PANTHER" id="PTHR13023:SF3">
    <property type="entry name" value="SOLUBLE CALCIUM-ACTIVATED NUCLEOTIDASE 1"/>
    <property type="match status" value="1"/>
</dbReference>
<evidence type="ECO:0000256" key="7">
    <source>
        <dbReference type="SAM" id="MobiDB-lite"/>
    </source>
</evidence>
<comment type="cofactor">
    <cofactor evidence="1 6">
        <name>Ca(2+)</name>
        <dbReference type="ChEBI" id="CHEBI:29108"/>
    </cofactor>
</comment>
<evidence type="ECO:0000313" key="8">
    <source>
        <dbReference type="EMBL" id="TKR80366.1"/>
    </source>
</evidence>
<dbReference type="SUPFAM" id="SSF101887">
    <property type="entry name" value="Apyrase"/>
    <property type="match status" value="1"/>
</dbReference>
<proteinExistence type="inferred from homology"/>
<evidence type="ECO:0000256" key="6">
    <source>
        <dbReference type="PIRSR" id="PIRSR609283-1"/>
    </source>
</evidence>
<evidence type="ECO:0000256" key="3">
    <source>
        <dbReference type="ARBA" id="ARBA00022801"/>
    </source>
</evidence>
<dbReference type="GO" id="GO:0004382">
    <property type="term" value="F:GDP phosphatase activity"/>
    <property type="evidence" value="ECO:0007669"/>
    <property type="project" value="TreeGrafter"/>
</dbReference>
<keyword evidence="9" id="KW-1185">Reference proteome</keyword>
<dbReference type="OrthoDB" id="25028at2759"/>
<dbReference type="InterPro" id="IPR009283">
    <property type="entry name" value="Apyrase"/>
</dbReference>
<dbReference type="PANTHER" id="PTHR13023">
    <property type="entry name" value="APYRASE"/>
    <property type="match status" value="1"/>
</dbReference>
<reference evidence="8 9" key="2">
    <citation type="journal article" date="2019" name="G3 (Bethesda)">
        <title>Hybrid Assembly of the Genome of the Entomopathogenic Nematode Steinernema carpocapsae Identifies the X-Chromosome.</title>
        <authorList>
            <person name="Serra L."/>
            <person name="Macchietto M."/>
            <person name="Macias-Munoz A."/>
            <person name="McGill C.J."/>
            <person name="Rodriguez I.M."/>
            <person name="Rodriguez B."/>
            <person name="Murad R."/>
            <person name="Mortazavi A."/>
        </authorList>
    </citation>
    <scope>NUCLEOTIDE SEQUENCE [LARGE SCALE GENOMIC DNA]</scope>
    <source>
        <strain evidence="8 9">ALL</strain>
    </source>
</reference>
<sequence>MAGSSPSPSPNRRTKPSHQKQQQGWSTASVIAVVSLTALLLSSYYQLRANLPEASSIFARPYNGTQLGEAKINADGSRSFKIAVITDLDHDSKVADAKNRWRSFMKHATLTVNAAATEARVEWEKEVISIHSQIAAGGRSMELSDLAVFNGNLLTIDDRTGIIYKIVGKDAVPWVLLNDGPGNVTKGFKGEWMAVKNNQLYVGGLGKEWTTTEGVFVNHHPMYVKVVSHNGCVEHVNWVDQYIKLRVAFGIKHPGPGYMIHESGQFSEIHKKWFFMPRRASHKKYTEAEDEFRGTNILIIADEDFSNVEVKHVGEKGDGARGFSAFQFVPGTNDDLIVALKSEEKEGVPVASYITVFSVSSGRVLLKESQLEGKFKYEGVAFV</sequence>
<feature type="binding site" evidence="6">
    <location>
        <position position="144"/>
    </location>
    <ligand>
        <name>Ca(2+)</name>
        <dbReference type="ChEBI" id="CHEBI:29108"/>
    </ligand>
</feature>
<reference evidence="8 9" key="1">
    <citation type="journal article" date="2015" name="Genome Biol.">
        <title>Comparative genomics of Steinernema reveals deeply conserved gene regulatory networks.</title>
        <authorList>
            <person name="Dillman A.R."/>
            <person name="Macchietto M."/>
            <person name="Porter C.F."/>
            <person name="Rogers A."/>
            <person name="Williams B."/>
            <person name="Antoshechkin I."/>
            <person name="Lee M.M."/>
            <person name="Goodwin Z."/>
            <person name="Lu X."/>
            <person name="Lewis E.E."/>
            <person name="Goodrich-Blair H."/>
            <person name="Stock S.P."/>
            <person name="Adams B.J."/>
            <person name="Sternberg P.W."/>
            <person name="Mortazavi A."/>
        </authorList>
    </citation>
    <scope>NUCLEOTIDE SEQUENCE [LARGE SCALE GENOMIC DNA]</scope>
    <source>
        <strain evidence="8 9">ALL</strain>
    </source>
</reference>
<evidence type="ECO:0000256" key="2">
    <source>
        <dbReference type="ARBA" id="ARBA00022723"/>
    </source>
</evidence>
<evidence type="ECO:0000256" key="4">
    <source>
        <dbReference type="ARBA" id="ARBA00022837"/>
    </source>
</evidence>
<feature type="binding site" evidence="6">
    <location>
        <position position="262"/>
    </location>
    <ligand>
        <name>Ca(2+)</name>
        <dbReference type="ChEBI" id="CHEBI:29108"/>
    </ligand>
</feature>
<evidence type="ECO:0000256" key="1">
    <source>
        <dbReference type="ARBA" id="ARBA00001913"/>
    </source>
</evidence>
<dbReference type="AlphaFoldDB" id="A0A4U5NC13"/>
<dbReference type="EMBL" id="AZBU02000004">
    <property type="protein sequence ID" value="TKR80366.1"/>
    <property type="molecule type" value="Genomic_DNA"/>
</dbReference>
<accession>A0A4U5NC13</accession>
<feature type="binding site" evidence="6">
    <location>
        <position position="191"/>
    </location>
    <ligand>
        <name>Ca(2+)</name>
        <dbReference type="ChEBI" id="CHEBI:29108"/>
    </ligand>
</feature>
<evidence type="ECO:0008006" key="10">
    <source>
        <dbReference type="Google" id="ProtNLM"/>
    </source>
</evidence>
<dbReference type="GO" id="GO:0005509">
    <property type="term" value="F:calcium ion binding"/>
    <property type="evidence" value="ECO:0007669"/>
    <property type="project" value="InterPro"/>
</dbReference>
<protein>
    <recommendedName>
        <fullName evidence="10">Apyrase</fullName>
    </recommendedName>
</protein>
<dbReference type="Gene3D" id="2.120.10.100">
    <property type="entry name" value="Apyrase"/>
    <property type="match status" value="1"/>
</dbReference>
<dbReference type="GO" id="GO:0045134">
    <property type="term" value="F:UDP phosphatase activity"/>
    <property type="evidence" value="ECO:0007669"/>
    <property type="project" value="TreeGrafter"/>
</dbReference>
<name>A0A4U5NC13_STECR</name>
<comment type="similarity">
    <text evidence="5">Belongs to the apyrase family.</text>
</comment>
<gene>
    <name evidence="8" type="ORF">L596_014450</name>
</gene>
<dbReference type="GO" id="GO:0030166">
    <property type="term" value="P:proteoglycan biosynthetic process"/>
    <property type="evidence" value="ECO:0007669"/>
    <property type="project" value="TreeGrafter"/>
</dbReference>
<dbReference type="InterPro" id="IPR036258">
    <property type="entry name" value="Apyrase_sf"/>
</dbReference>
<dbReference type="FunFam" id="2.120.10.100:FF:000001">
    <property type="entry name" value="Soluble calcium-activated nucleotidase 1"/>
    <property type="match status" value="1"/>
</dbReference>
<organism evidence="8 9">
    <name type="scientific">Steinernema carpocapsae</name>
    <name type="common">Entomopathogenic nematode</name>
    <dbReference type="NCBI Taxonomy" id="34508"/>
    <lineage>
        <taxon>Eukaryota</taxon>
        <taxon>Metazoa</taxon>
        <taxon>Ecdysozoa</taxon>
        <taxon>Nematoda</taxon>
        <taxon>Chromadorea</taxon>
        <taxon>Rhabditida</taxon>
        <taxon>Tylenchina</taxon>
        <taxon>Panagrolaimomorpha</taxon>
        <taxon>Strongyloidoidea</taxon>
        <taxon>Steinernematidae</taxon>
        <taxon>Steinernema</taxon>
    </lineage>
</organism>
<feature type="binding site" evidence="6">
    <location>
        <position position="324"/>
    </location>
    <ligand>
        <name>Ca(2+)</name>
        <dbReference type="ChEBI" id="CHEBI:29108"/>
    </ligand>
</feature>
<comment type="caution">
    <text evidence="8">The sequence shown here is derived from an EMBL/GenBank/DDBJ whole genome shotgun (WGS) entry which is preliminary data.</text>
</comment>
<dbReference type="Pfam" id="PF06079">
    <property type="entry name" value="Apyrase"/>
    <property type="match status" value="1"/>
</dbReference>
<keyword evidence="4 6" id="KW-0106">Calcium</keyword>
<dbReference type="STRING" id="34508.A0A4U5NC13"/>
<keyword evidence="3" id="KW-0378">Hydrolase</keyword>
<evidence type="ECO:0000256" key="5">
    <source>
        <dbReference type="ARBA" id="ARBA00025738"/>
    </source>
</evidence>
<dbReference type="Proteomes" id="UP000298663">
    <property type="component" value="Unassembled WGS sequence"/>
</dbReference>
<feature type="region of interest" description="Disordered" evidence="7">
    <location>
        <begin position="1"/>
        <end position="24"/>
    </location>
</feature>
<feature type="binding site" evidence="6">
    <location>
        <position position="378"/>
    </location>
    <ligand>
        <name>Ca(2+)</name>
        <dbReference type="ChEBI" id="CHEBI:29108"/>
    </ligand>
</feature>
<feature type="binding site" evidence="6">
    <location>
        <position position="145"/>
    </location>
    <ligand>
        <name>Ca(2+)</name>
        <dbReference type="ChEBI" id="CHEBI:29108"/>
    </ligand>
</feature>